<evidence type="ECO:0000256" key="4">
    <source>
        <dbReference type="ARBA" id="ARBA00022692"/>
    </source>
</evidence>
<name>H2ZA08_CIOSA</name>
<dbReference type="Gene3D" id="2.70.170.10">
    <property type="entry name" value="Neurotransmitter-gated ion-channel ligand-binding domain"/>
    <property type="match status" value="1"/>
</dbReference>
<feature type="transmembrane region" description="Helical" evidence="15">
    <location>
        <begin position="432"/>
        <end position="456"/>
    </location>
</feature>
<keyword evidence="12" id="KW-1071">Ligand-gated ion channel</keyword>
<proteinExistence type="inferred from homology"/>
<comment type="similarity">
    <text evidence="1">Belongs to the ligand-gated ion channel (TC 1.A.9) family. Acetylcholine receptor (TC 1.A.9.1) subfamily.</text>
</comment>
<dbReference type="GO" id="GO:0004888">
    <property type="term" value="F:transmembrane signaling receptor activity"/>
    <property type="evidence" value="ECO:0007669"/>
    <property type="project" value="InterPro"/>
</dbReference>
<evidence type="ECO:0000256" key="10">
    <source>
        <dbReference type="ARBA" id="ARBA00023170"/>
    </source>
</evidence>
<dbReference type="HOGENOM" id="CLU_018074_1_0_1"/>
<keyword evidence="2 15" id="KW-0813">Transport</keyword>
<evidence type="ECO:0000256" key="8">
    <source>
        <dbReference type="ARBA" id="ARBA00023136"/>
    </source>
</evidence>
<accession>H2ZA08</accession>
<keyword evidence="8 15" id="KW-0472">Membrane</keyword>
<keyword evidence="4 15" id="KW-0812">Transmembrane</keyword>
<keyword evidence="9" id="KW-1015">Disulfide bond</keyword>
<dbReference type="CDD" id="cd18997">
    <property type="entry name" value="LGIC_ECD_nAChR"/>
    <property type="match status" value="1"/>
</dbReference>
<comment type="subcellular location">
    <subcellularLocation>
        <location evidence="14">Synaptic cell membrane</location>
        <topology evidence="14">Multi-pass membrane protein</topology>
    </subcellularLocation>
</comment>
<dbReference type="InterPro" id="IPR006202">
    <property type="entry name" value="Neur_chan_lig-bd"/>
</dbReference>
<dbReference type="InterPro" id="IPR018000">
    <property type="entry name" value="Neurotransmitter_ion_chnl_CS"/>
</dbReference>
<reference evidence="18" key="3">
    <citation type="submission" date="2025-09" db="UniProtKB">
        <authorList>
            <consortium name="Ensembl"/>
        </authorList>
    </citation>
    <scope>IDENTIFICATION</scope>
</reference>
<dbReference type="PROSITE" id="PS00236">
    <property type="entry name" value="NEUROTR_ION_CHANNEL"/>
    <property type="match status" value="1"/>
</dbReference>
<dbReference type="InterPro" id="IPR036719">
    <property type="entry name" value="Neuro-gated_channel_TM_sf"/>
</dbReference>
<feature type="domain" description="Neurotransmitter-gated ion-channel ligand-binding" evidence="16">
    <location>
        <begin position="15"/>
        <end position="227"/>
    </location>
</feature>
<dbReference type="Pfam" id="PF02932">
    <property type="entry name" value="Neur_chan_memb"/>
    <property type="match status" value="1"/>
</dbReference>
<evidence type="ECO:0000256" key="13">
    <source>
        <dbReference type="ARBA" id="ARBA00023303"/>
    </source>
</evidence>
<dbReference type="SUPFAM" id="SSF63712">
    <property type="entry name" value="Nicotinic receptor ligand binding domain-like"/>
    <property type="match status" value="1"/>
</dbReference>
<reference evidence="18" key="2">
    <citation type="submission" date="2025-08" db="UniProtKB">
        <authorList>
            <consortium name="Ensembl"/>
        </authorList>
    </citation>
    <scope>IDENTIFICATION</scope>
</reference>
<keyword evidence="7 15" id="KW-0406">Ion transport</keyword>
<feature type="transmembrane region" description="Helical" evidence="15">
    <location>
        <begin position="228"/>
        <end position="251"/>
    </location>
</feature>
<feature type="transmembrane region" description="Helical" evidence="15">
    <location>
        <begin position="293"/>
        <end position="314"/>
    </location>
</feature>
<dbReference type="InterPro" id="IPR006201">
    <property type="entry name" value="Neur_channel"/>
</dbReference>
<evidence type="ECO:0000259" key="17">
    <source>
        <dbReference type="Pfam" id="PF02932"/>
    </source>
</evidence>
<evidence type="ECO:0000256" key="7">
    <source>
        <dbReference type="ARBA" id="ARBA00023065"/>
    </source>
</evidence>
<evidence type="ECO:0000256" key="6">
    <source>
        <dbReference type="ARBA" id="ARBA00023018"/>
    </source>
</evidence>
<dbReference type="InterPro" id="IPR036734">
    <property type="entry name" value="Neur_chan_lig-bd_sf"/>
</dbReference>
<evidence type="ECO:0000256" key="11">
    <source>
        <dbReference type="ARBA" id="ARBA00023180"/>
    </source>
</evidence>
<dbReference type="Pfam" id="PF02931">
    <property type="entry name" value="Neur_chan_LBD"/>
    <property type="match status" value="1"/>
</dbReference>
<feature type="domain" description="Neurotransmitter-gated ion-channel transmembrane" evidence="17">
    <location>
        <begin position="234"/>
        <end position="457"/>
    </location>
</feature>
<dbReference type="AlphaFoldDB" id="H2ZA08"/>
<dbReference type="Gene3D" id="1.20.58.390">
    <property type="entry name" value="Neurotransmitter-gated ion-channel transmembrane domain"/>
    <property type="match status" value="2"/>
</dbReference>
<protein>
    <submittedName>
        <fullName evidence="18">Uncharacterized protein</fullName>
    </submittedName>
</protein>
<evidence type="ECO:0000256" key="5">
    <source>
        <dbReference type="ARBA" id="ARBA00022989"/>
    </source>
</evidence>
<evidence type="ECO:0000313" key="18">
    <source>
        <dbReference type="Ensembl" id="ENSCSAVP00000014423.1"/>
    </source>
</evidence>
<organism evidence="18 19">
    <name type="scientific">Ciona savignyi</name>
    <name type="common">Pacific transparent sea squirt</name>
    <dbReference type="NCBI Taxonomy" id="51511"/>
    <lineage>
        <taxon>Eukaryota</taxon>
        <taxon>Metazoa</taxon>
        <taxon>Chordata</taxon>
        <taxon>Tunicata</taxon>
        <taxon>Ascidiacea</taxon>
        <taxon>Phlebobranchia</taxon>
        <taxon>Cionidae</taxon>
        <taxon>Ciona</taxon>
    </lineage>
</organism>
<dbReference type="Proteomes" id="UP000007875">
    <property type="component" value="Unassembled WGS sequence"/>
</dbReference>
<feature type="transmembrane region" description="Helical" evidence="15">
    <location>
        <begin position="263"/>
        <end position="281"/>
    </location>
</feature>
<keyword evidence="13 15" id="KW-0407">Ion channel</keyword>
<dbReference type="PRINTS" id="PR00252">
    <property type="entry name" value="NRIONCHANNEL"/>
</dbReference>
<keyword evidence="5 15" id="KW-1133">Transmembrane helix</keyword>
<dbReference type="PANTHER" id="PTHR18945">
    <property type="entry name" value="NEUROTRANSMITTER GATED ION CHANNEL"/>
    <property type="match status" value="1"/>
</dbReference>
<dbReference type="FunFam" id="2.70.170.10:FF:000016">
    <property type="entry name" value="Nicotinic acetylcholine receptor subunit"/>
    <property type="match status" value="1"/>
</dbReference>
<dbReference type="GO" id="GO:0045211">
    <property type="term" value="C:postsynaptic membrane"/>
    <property type="evidence" value="ECO:0007669"/>
    <property type="project" value="InterPro"/>
</dbReference>
<dbReference type="Ensembl" id="ENSCSAVT00000014588.1">
    <property type="protein sequence ID" value="ENSCSAVP00000014423.1"/>
    <property type="gene ID" value="ENSCSAVG00000008444.1"/>
</dbReference>
<keyword evidence="3" id="KW-1003">Cell membrane</keyword>
<dbReference type="GO" id="GO:0022848">
    <property type="term" value="F:acetylcholine-gated monoatomic cation-selective channel activity"/>
    <property type="evidence" value="ECO:0007669"/>
    <property type="project" value="InterPro"/>
</dbReference>
<evidence type="ECO:0000256" key="1">
    <source>
        <dbReference type="ARBA" id="ARBA00009237"/>
    </source>
</evidence>
<evidence type="ECO:0000256" key="3">
    <source>
        <dbReference type="ARBA" id="ARBA00022475"/>
    </source>
</evidence>
<evidence type="ECO:0000256" key="15">
    <source>
        <dbReference type="RuleBase" id="RU000687"/>
    </source>
</evidence>
<dbReference type="SUPFAM" id="SSF90112">
    <property type="entry name" value="Neurotransmitter-gated ion-channel transmembrane pore"/>
    <property type="match status" value="1"/>
</dbReference>
<keyword evidence="19" id="KW-1185">Reference proteome</keyword>
<evidence type="ECO:0000256" key="14">
    <source>
        <dbReference type="ARBA" id="ARBA00034099"/>
    </source>
</evidence>
<dbReference type="InterPro" id="IPR038050">
    <property type="entry name" value="Neuro_actylchol_rec"/>
</dbReference>
<dbReference type="InterPro" id="IPR002394">
    <property type="entry name" value="Nicotinic_acetylcholine_rcpt"/>
</dbReference>
<evidence type="ECO:0000256" key="2">
    <source>
        <dbReference type="ARBA" id="ARBA00022448"/>
    </source>
</evidence>
<sequence>AVALMSFVAAKSPYDLLNDLSEGYDSKVRPSESYKKSVKVVFKLFFNQLLDVNEVNQKIETKFWVYHKWIDPRLTWNPDDYQGVKYMYLPVTNIWLPEFVLYNNADGDFAVSQTVKAKVDYKGTVEWKPPAIFKTFCEIMVTQFPFDTQNCTMKIGAWSHGQDLLDMVNSDWDVKNHICELPEMKMYEKSGEWLVLKTGCWKHYINYNCCTEPYVDMTYYLILQRRPLYLVVNILFPTMLFTFLTCAVFYLPSDAGEKITLSISLLLSLIVFLLVVVDAVPSTANGVPLLCQYILFTMILVCLSIIISVGVLNVHHRGPATHVMSKRMKRIFMVWLPKCIFSATMKRLDPYKKEETLSAGTSKPDVKTAIDSVEYVSECHKDQLEGQQVKKYNFKFEVINLRKLTEKLVALTKIQIKTLQYLDTQKEDEWKYIAMVLDHFLLYIFILACVVGTVGIF</sequence>
<dbReference type="PRINTS" id="PR00254">
    <property type="entry name" value="NICOTINICR"/>
</dbReference>
<reference evidence="19" key="1">
    <citation type="submission" date="2003-08" db="EMBL/GenBank/DDBJ databases">
        <authorList>
            <person name="Birren B."/>
            <person name="Nusbaum C."/>
            <person name="Abebe A."/>
            <person name="Abouelleil A."/>
            <person name="Adekoya E."/>
            <person name="Ait-zahra M."/>
            <person name="Allen N."/>
            <person name="Allen T."/>
            <person name="An P."/>
            <person name="Anderson M."/>
            <person name="Anderson S."/>
            <person name="Arachchi H."/>
            <person name="Armbruster J."/>
            <person name="Bachantsang P."/>
            <person name="Baldwin J."/>
            <person name="Barry A."/>
            <person name="Bayul T."/>
            <person name="Blitshsteyn B."/>
            <person name="Bloom T."/>
            <person name="Blye J."/>
            <person name="Boguslavskiy L."/>
            <person name="Borowsky M."/>
            <person name="Boukhgalter B."/>
            <person name="Brunache A."/>
            <person name="Butler J."/>
            <person name="Calixte N."/>
            <person name="Calvo S."/>
            <person name="Camarata J."/>
            <person name="Campo K."/>
            <person name="Chang J."/>
            <person name="Cheshatsang Y."/>
            <person name="Citroen M."/>
            <person name="Collymore A."/>
            <person name="Considine T."/>
            <person name="Cook A."/>
            <person name="Cooke P."/>
            <person name="Corum B."/>
            <person name="Cuomo C."/>
            <person name="David R."/>
            <person name="Dawoe T."/>
            <person name="Degray S."/>
            <person name="Dodge S."/>
            <person name="Dooley K."/>
            <person name="Dorje P."/>
            <person name="Dorjee K."/>
            <person name="Dorris L."/>
            <person name="Duffey N."/>
            <person name="Dupes A."/>
            <person name="Elkins T."/>
            <person name="Engels R."/>
            <person name="Erickson J."/>
            <person name="Farina A."/>
            <person name="Faro S."/>
            <person name="Ferreira P."/>
            <person name="Fischer H."/>
            <person name="Fitzgerald M."/>
            <person name="Foley K."/>
            <person name="Gage D."/>
            <person name="Galagan J."/>
            <person name="Gearin G."/>
            <person name="Gnerre S."/>
            <person name="Gnirke A."/>
            <person name="Goyette A."/>
            <person name="Graham J."/>
            <person name="Grandbois E."/>
            <person name="Gyaltsen K."/>
            <person name="Hafez N."/>
            <person name="Hagopian D."/>
            <person name="Hagos B."/>
            <person name="Hall J."/>
            <person name="Hatcher B."/>
            <person name="Heller A."/>
            <person name="Higgins H."/>
            <person name="Honan T."/>
            <person name="Horn A."/>
            <person name="Houde N."/>
            <person name="Hughes L."/>
            <person name="Hulme W."/>
            <person name="Husby E."/>
            <person name="Iliev I."/>
            <person name="Jaffe D."/>
            <person name="Jones C."/>
            <person name="Kamal M."/>
            <person name="Kamat A."/>
            <person name="Kamvysselis M."/>
            <person name="Karlsson E."/>
            <person name="Kells C."/>
            <person name="Kieu A."/>
            <person name="Kisner P."/>
            <person name="Kodira C."/>
            <person name="Kulbokas E."/>
            <person name="Labutti K."/>
            <person name="Lama D."/>
            <person name="Landers T."/>
            <person name="Leger J."/>
            <person name="Levine S."/>
            <person name="Lewis D."/>
            <person name="Lewis T."/>
            <person name="Lindblad-toh K."/>
            <person name="Liu X."/>
            <person name="Lokyitsang T."/>
            <person name="Lokyitsang Y."/>
            <person name="Lucien O."/>
            <person name="Lui A."/>
            <person name="Ma L.J."/>
            <person name="Mabbitt R."/>
            <person name="Macdonald J."/>
            <person name="Maclean C."/>
            <person name="Major J."/>
            <person name="Manning J."/>
            <person name="Marabella R."/>
            <person name="Maru K."/>
            <person name="Matthews C."/>
            <person name="Mauceli E."/>
            <person name="Mccarthy M."/>
            <person name="Mcdonough S."/>
            <person name="Mcghee T."/>
            <person name="Meldrim J."/>
            <person name="Meneus L."/>
            <person name="Mesirov J."/>
            <person name="Mihalev A."/>
            <person name="Mihova T."/>
            <person name="Mikkelsen T."/>
            <person name="Mlenga V."/>
            <person name="Moru K."/>
            <person name="Mozes J."/>
            <person name="Mulrain L."/>
            <person name="Munson G."/>
            <person name="Naylor J."/>
            <person name="Newes C."/>
            <person name="Nguyen C."/>
            <person name="Nguyen N."/>
            <person name="Nguyen T."/>
            <person name="Nicol R."/>
            <person name="Nielsen C."/>
            <person name="Nizzari M."/>
            <person name="Norbu C."/>
            <person name="Norbu N."/>
            <person name="O'donnell P."/>
            <person name="Okoawo O."/>
            <person name="O'leary S."/>
            <person name="Omotosho B."/>
            <person name="O'neill K."/>
            <person name="Osman S."/>
            <person name="Parker S."/>
            <person name="Perrin D."/>
            <person name="Phunkhang P."/>
            <person name="Piqani B."/>
            <person name="Purcell S."/>
            <person name="Rachupka T."/>
            <person name="Ramasamy U."/>
            <person name="Rameau R."/>
            <person name="Ray V."/>
            <person name="Raymond C."/>
            <person name="Retta R."/>
            <person name="Richardson S."/>
            <person name="Rise C."/>
            <person name="Rodriguez J."/>
            <person name="Rogers J."/>
            <person name="Rogov P."/>
            <person name="Rutman M."/>
            <person name="Schupbach R."/>
            <person name="Seaman C."/>
            <person name="Settipalli S."/>
            <person name="Sharpe T."/>
            <person name="Sheridan J."/>
            <person name="Sherpa N."/>
            <person name="Shi J."/>
            <person name="Smirnov S."/>
            <person name="Smith C."/>
            <person name="Sougnez C."/>
            <person name="Spencer B."/>
            <person name="Stalker J."/>
            <person name="Stange-thomann N."/>
            <person name="Stavropoulos S."/>
            <person name="Stetson K."/>
            <person name="Stone C."/>
            <person name="Stone S."/>
            <person name="Stubbs M."/>
            <person name="Talamas J."/>
            <person name="Tchuinga P."/>
            <person name="Tenzing P."/>
            <person name="Tesfaye S."/>
            <person name="Theodore J."/>
            <person name="Thoulutsang Y."/>
            <person name="Topham K."/>
            <person name="Towey S."/>
            <person name="Tsamla T."/>
            <person name="Tsomo N."/>
            <person name="Vallee D."/>
            <person name="Vassiliev H."/>
            <person name="Venkataraman V."/>
            <person name="Vinson J."/>
            <person name="Vo A."/>
            <person name="Wade C."/>
            <person name="Wang S."/>
            <person name="Wangchuk T."/>
            <person name="Wangdi T."/>
            <person name="Whittaker C."/>
            <person name="Wilkinson J."/>
            <person name="Wu Y."/>
            <person name="Wyman D."/>
            <person name="Yadav S."/>
            <person name="Yang S."/>
            <person name="Yang X."/>
            <person name="Yeager S."/>
            <person name="Yee E."/>
            <person name="Young G."/>
            <person name="Zainoun J."/>
            <person name="Zembeck L."/>
            <person name="Zimmer A."/>
            <person name="Zody M."/>
            <person name="Lander E."/>
        </authorList>
    </citation>
    <scope>NUCLEOTIDE SEQUENCE [LARGE SCALE GENOMIC DNA]</scope>
</reference>
<keyword evidence="10" id="KW-0675">Receptor</keyword>
<keyword evidence="11" id="KW-0325">Glycoprotein</keyword>
<dbReference type="InterPro" id="IPR006029">
    <property type="entry name" value="Neurotrans-gated_channel_TM"/>
</dbReference>
<evidence type="ECO:0000256" key="12">
    <source>
        <dbReference type="ARBA" id="ARBA00023286"/>
    </source>
</evidence>
<dbReference type="GeneTree" id="ENSGT00940000166039"/>
<keyword evidence="6" id="KW-0770">Synapse</keyword>
<evidence type="ECO:0000313" key="19">
    <source>
        <dbReference type="Proteomes" id="UP000007875"/>
    </source>
</evidence>
<evidence type="ECO:0000259" key="16">
    <source>
        <dbReference type="Pfam" id="PF02931"/>
    </source>
</evidence>
<dbReference type="FunFam" id="1.20.58.390:FF:000001">
    <property type="entry name" value="Neuronal nicotinic acetylcholine receptor subunit 3"/>
    <property type="match status" value="1"/>
</dbReference>
<evidence type="ECO:0000256" key="9">
    <source>
        <dbReference type="ARBA" id="ARBA00023157"/>
    </source>
</evidence>